<evidence type="ECO:0000313" key="1">
    <source>
        <dbReference type="EMBL" id="CAB4030144.1"/>
    </source>
</evidence>
<dbReference type="Pfam" id="PF10304">
    <property type="entry name" value="RTP1_C2"/>
    <property type="match status" value="1"/>
</dbReference>
<dbReference type="Proteomes" id="UP001152795">
    <property type="component" value="Unassembled WGS sequence"/>
</dbReference>
<proteinExistence type="predicted"/>
<organism evidence="1 2">
    <name type="scientific">Paramuricea clavata</name>
    <name type="common">Red gorgonian</name>
    <name type="synonym">Violescent sea-whip</name>
    <dbReference type="NCBI Taxonomy" id="317549"/>
    <lineage>
        <taxon>Eukaryota</taxon>
        <taxon>Metazoa</taxon>
        <taxon>Cnidaria</taxon>
        <taxon>Anthozoa</taxon>
        <taxon>Octocorallia</taxon>
        <taxon>Malacalcyonacea</taxon>
        <taxon>Plexauridae</taxon>
        <taxon>Paramuricea</taxon>
    </lineage>
</organism>
<accession>A0A6S7JIY8</accession>
<dbReference type="EMBL" id="CACRXK020016662">
    <property type="protein sequence ID" value="CAB4030144.1"/>
    <property type="molecule type" value="Genomic_DNA"/>
</dbReference>
<dbReference type="Gene3D" id="1.25.10.10">
    <property type="entry name" value="Leucine-rich Repeat Variant"/>
    <property type="match status" value="1"/>
</dbReference>
<evidence type="ECO:0000313" key="2">
    <source>
        <dbReference type="Proteomes" id="UP001152795"/>
    </source>
</evidence>
<protein>
    <submittedName>
        <fullName evidence="1">Transport and Golgi organization 6 homolog</fullName>
    </submittedName>
</protein>
<dbReference type="GO" id="GO:0009306">
    <property type="term" value="P:protein secretion"/>
    <property type="evidence" value="ECO:0007669"/>
    <property type="project" value="TreeGrafter"/>
</dbReference>
<dbReference type="InterPro" id="IPR019414">
    <property type="entry name" value="Rtp1_C2"/>
</dbReference>
<dbReference type="PANTHER" id="PTHR20959">
    <property type="entry name" value="TRANSPORT AND GOLGI ORGANIZATION PROTEIN 6 FAMILY MEMBER"/>
    <property type="match status" value="1"/>
</dbReference>
<dbReference type="AlphaFoldDB" id="A0A6S7JIY8"/>
<comment type="caution">
    <text evidence="1">The sequence shown here is derived from an EMBL/GenBank/DDBJ whole genome shotgun (WGS) entry which is preliminary data.</text>
</comment>
<dbReference type="PANTHER" id="PTHR20959:SF1">
    <property type="entry name" value="TRANSPORT AND GOLGI ORGANIZATION PROTEIN 6 HOMOLOG"/>
    <property type="match status" value="1"/>
</dbReference>
<name>A0A6S7JIY8_PARCT</name>
<dbReference type="OrthoDB" id="39591at2759"/>
<reference evidence="1" key="1">
    <citation type="submission" date="2020-04" db="EMBL/GenBank/DDBJ databases">
        <authorList>
            <person name="Alioto T."/>
            <person name="Alioto T."/>
            <person name="Gomez Garrido J."/>
        </authorList>
    </citation>
    <scope>NUCLEOTIDE SEQUENCE</scope>
    <source>
        <strain evidence="1">A484AB</strain>
    </source>
</reference>
<keyword evidence="2" id="KW-1185">Reference proteome</keyword>
<sequence>MCRLSPRTLPTVVHEVFHCINTVLRSDEASQVRQAAVLVITLVLKGLGQNTIAVLSDKLKDIYQLLKFVESNDQDETTRIHAQVALGGLETIMREQLFPEQRLVKHISVLR</sequence>
<dbReference type="SUPFAM" id="SSF48371">
    <property type="entry name" value="ARM repeat"/>
    <property type="match status" value="1"/>
</dbReference>
<dbReference type="InterPro" id="IPR011989">
    <property type="entry name" value="ARM-like"/>
</dbReference>
<dbReference type="InterPro" id="IPR039600">
    <property type="entry name" value="TANGO6/Rtp1"/>
</dbReference>
<dbReference type="InterPro" id="IPR016024">
    <property type="entry name" value="ARM-type_fold"/>
</dbReference>
<gene>
    <name evidence="1" type="ORF">PACLA_8A040151</name>
</gene>